<evidence type="ECO:0000259" key="1">
    <source>
        <dbReference type="SMART" id="SM00829"/>
    </source>
</evidence>
<dbReference type="Pfam" id="PF00107">
    <property type="entry name" value="ADH_zinc_N"/>
    <property type="match status" value="1"/>
</dbReference>
<dbReference type="SMART" id="SM00829">
    <property type="entry name" value="PKS_ER"/>
    <property type="match status" value="1"/>
</dbReference>
<dbReference type="PANTHER" id="PTHR45033">
    <property type="match status" value="1"/>
</dbReference>
<dbReference type="InterPro" id="IPR013149">
    <property type="entry name" value="ADH-like_C"/>
</dbReference>
<dbReference type="Gene3D" id="3.90.180.10">
    <property type="entry name" value="Medium-chain alcohol dehydrogenases, catalytic domain"/>
    <property type="match status" value="1"/>
</dbReference>
<dbReference type="InterPro" id="IPR020843">
    <property type="entry name" value="ER"/>
</dbReference>
<gene>
    <name evidence="2" type="ORF">M413DRAFT_437742</name>
</gene>
<dbReference type="GO" id="GO:0016491">
    <property type="term" value="F:oxidoreductase activity"/>
    <property type="evidence" value="ECO:0007669"/>
    <property type="project" value="InterPro"/>
</dbReference>
<sequence length="367" mass="38988">MSSKLPTNTKVIVIQESKVPQKPLYHDARLIDRPLSPPKPGEVVVKMTVVGFNHKDVWLRKGQYPGVTIGAVYGSDGAGIIIASGTPNDPLLNKRVFLTPARGWEKDPQGPESRFGILGGGSFPPLGTFAEYVVVERSQVIQTPEHLDDVHIAAWPVGGLTAWRAVSVNAQVQAGQNVLITGIGGGVALIAMQICLAKGANVYVTSGNEDKIQKAISLGAKGGANYKEKNWPSKIGALLAQNSQKGATLDAIIDSAGGDIMGQAGKILKQGGRVVCYGMTAGSQIPLTMRQVLANQQLLGSTMGSHQDLIDATNFIAQHRIVPIISHIVDGLESAEEGFELLKRGEQFGKVVIKLRDSGSTHDQAKL</sequence>
<dbReference type="OrthoDB" id="1706066at2759"/>
<evidence type="ECO:0000313" key="2">
    <source>
        <dbReference type="EMBL" id="KIM48515.1"/>
    </source>
</evidence>
<protein>
    <recommendedName>
        <fullName evidence="1">Enoyl reductase (ER) domain-containing protein</fullName>
    </recommendedName>
</protein>
<dbReference type="Gene3D" id="3.40.50.720">
    <property type="entry name" value="NAD(P)-binding Rossmann-like Domain"/>
    <property type="match status" value="1"/>
</dbReference>
<dbReference type="EMBL" id="KN831768">
    <property type="protein sequence ID" value="KIM48515.1"/>
    <property type="molecule type" value="Genomic_DNA"/>
</dbReference>
<reference evidence="2 3" key="1">
    <citation type="submission" date="2014-04" db="EMBL/GenBank/DDBJ databases">
        <authorList>
            <consortium name="DOE Joint Genome Institute"/>
            <person name="Kuo A."/>
            <person name="Gay G."/>
            <person name="Dore J."/>
            <person name="Kohler A."/>
            <person name="Nagy L.G."/>
            <person name="Floudas D."/>
            <person name="Copeland A."/>
            <person name="Barry K.W."/>
            <person name="Cichocki N."/>
            <person name="Veneault-Fourrey C."/>
            <person name="LaButti K."/>
            <person name="Lindquist E.A."/>
            <person name="Lipzen A."/>
            <person name="Lundell T."/>
            <person name="Morin E."/>
            <person name="Murat C."/>
            <person name="Sun H."/>
            <person name="Tunlid A."/>
            <person name="Henrissat B."/>
            <person name="Grigoriev I.V."/>
            <person name="Hibbett D.S."/>
            <person name="Martin F."/>
            <person name="Nordberg H.P."/>
            <person name="Cantor M.N."/>
            <person name="Hua S.X."/>
        </authorList>
    </citation>
    <scope>NUCLEOTIDE SEQUENCE [LARGE SCALE GENOMIC DNA]</scope>
    <source>
        <strain evidence="3">h7</strain>
    </source>
</reference>
<proteinExistence type="predicted"/>
<evidence type="ECO:0000313" key="3">
    <source>
        <dbReference type="Proteomes" id="UP000053424"/>
    </source>
</evidence>
<dbReference type="InterPro" id="IPR036291">
    <property type="entry name" value="NAD(P)-bd_dom_sf"/>
</dbReference>
<dbReference type="InterPro" id="IPR052711">
    <property type="entry name" value="Zinc_ADH-like"/>
</dbReference>
<dbReference type="InterPro" id="IPR013154">
    <property type="entry name" value="ADH-like_N"/>
</dbReference>
<reference evidence="3" key="2">
    <citation type="submission" date="2015-01" db="EMBL/GenBank/DDBJ databases">
        <title>Evolutionary Origins and Diversification of the Mycorrhizal Mutualists.</title>
        <authorList>
            <consortium name="DOE Joint Genome Institute"/>
            <consortium name="Mycorrhizal Genomics Consortium"/>
            <person name="Kohler A."/>
            <person name="Kuo A."/>
            <person name="Nagy L.G."/>
            <person name="Floudas D."/>
            <person name="Copeland A."/>
            <person name="Barry K.W."/>
            <person name="Cichocki N."/>
            <person name="Veneault-Fourrey C."/>
            <person name="LaButti K."/>
            <person name="Lindquist E.A."/>
            <person name="Lipzen A."/>
            <person name="Lundell T."/>
            <person name="Morin E."/>
            <person name="Murat C."/>
            <person name="Riley R."/>
            <person name="Ohm R."/>
            <person name="Sun H."/>
            <person name="Tunlid A."/>
            <person name="Henrissat B."/>
            <person name="Grigoriev I.V."/>
            <person name="Hibbett D.S."/>
            <person name="Martin F."/>
        </authorList>
    </citation>
    <scope>NUCLEOTIDE SEQUENCE [LARGE SCALE GENOMIC DNA]</scope>
    <source>
        <strain evidence="3">h7</strain>
    </source>
</reference>
<accession>A0A0C3CIF2</accession>
<feature type="domain" description="Enoyl reductase (ER)" evidence="1">
    <location>
        <begin position="27"/>
        <end position="353"/>
    </location>
</feature>
<dbReference type="Proteomes" id="UP000053424">
    <property type="component" value="Unassembled WGS sequence"/>
</dbReference>
<organism evidence="2 3">
    <name type="scientific">Hebeloma cylindrosporum</name>
    <dbReference type="NCBI Taxonomy" id="76867"/>
    <lineage>
        <taxon>Eukaryota</taxon>
        <taxon>Fungi</taxon>
        <taxon>Dikarya</taxon>
        <taxon>Basidiomycota</taxon>
        <taxon>Agaricomycotina</taxon>
        <taxon>Agaricomycetes</taxon>
        <taxon>Agaricomycetidae</taxon>
        <taxon>Agaricales</taxon>
        <taxon>Agaricineae</taxon>
        <taxon>Hymenogastraceae</taxon>
        <taxon>Hebeloma</taxon>
    </lineage>
</organism>
<name>A0A0C3CIF2_HEBCY</name>
<dbReference type="SUPFAM" id="SSF51735">
    <property type="entry name" value="NAD(P)-binding Rossmann-fold domains"/>
    <property type="match status" value="1"/>
</dbReference>
<dbReference type="PANTHER" id="PTHR45033:SF3">
    <property type="entry name" value="DEHYDROGENASE, PUTATIVE (AFU_ORTHOLOGUE AFUA_2G13270)-RELATED"/>
    <property type="match status" value="1"/>
</dbReference>
<dbReference type="InterPro" id="IPR011032">
    <property type="entry name" value="GroES-like_sf"/>
</dbReference>
<dbReference type="AlphaFoldDB" id="A0A0C3CIF2"/>
<keyword evidence="3" id="KW-1185">Reference proteome</keyword>
<dbReference type="HOGENOM" id="CLU_026673_3_4_1"/>
<dbReference type="STRING" id="686832.A0A0C3CIF2"/>
<dbReference type="Pfam" id="PF08240">
    <property type="entry name" value="ADH_N"/>
    <property type="match status" value="1"/>
</dbReference>
<dbReference type="SUPFAM" id="SSF50129">
    <property type="entry name" value="GroES-like"/>
    <property type="match status" value="1"/>
</dbReference>